<keyword evidence="1" id="KW-0472">Membrane</keyword>
<evidence type="ECO:0000256" key="1">
    <source>
        <dbReference type="SAM" id="Phobius"/>
    </source>
</evidence>
<proteinExistence type="predicted"/>
<organism evidence="2">
    <name type="scientific">Lernaea cyprinacea</name>
    <dbReference type="NCBI Taxonomy" id="342429"/>
    <lineage>
        <taxon>Eukaryota</taxon>
        <taxon>Metazoa</taxon>
        <taxon>Ecdysozoa</taxon>
        <taxon>Arthropoda</taxon>
        <taxon>Crustacea</taxon>
        <taxon>Multicrustacea</taxon>
        <taxon>Hexanauplia</taxon>
        <taxon>Copepoda</taxon>
        <taxon>Cyclopoida</taxon>
        <taxon>Lernaeidae</taxon>
        <taxon>Lernaea</taxon>
    </lineage>
</organism>
<feature type="transmembrane region" description="Helical" evidence="1">
    <location>
        <begin position="120"/>
        <end position="142"/>
    </location>
</feature>
<feature type="transmembrane region" description="Helical" evidence="1">
    <location>
        <begin position="45"/>
        <end position="70"/>
    </location>
</feature>
<evidence type="ECO:0000313" key="2">
    <source>
        <dbReference type="EMBL" id="AIQ80154.1"/>
    </source>
</evidence>
<feature type="transmembrane region" description="Helical" evidence="1">
    <location>
        <begin position="82"/>
        <end position="100"/>
    </location>
</feature>
<protein>
    <submittedName>
        <fullName evidence="2">NADH dehydrogenase subunit 6</fullName>
    </submittedName>
</protein>
<keyword evidence="1" id="KW-1133">Transmembrane helix</keyword>
<accession>A0A0U1XFK2</accession>
<dbReference type="AlphaFoldDB" id="A0A0U1XFK2"/>
<name>A0A0U1XFK2_9MAXI</name>
<keyword evidence="2" id="KW-0496">Mitochondrion</keyword>
<gene>
    <name evidence="2" type="primary">nad6</name>
</gene>
<geneLocation type="mitochondrion" evidence="2"/>
<feature type="transmembrane region" description="Helical" evidence="1">
    <location>
        <begin position="20"/>
        <end position="39"/>
    </location>
</feature>
<sequence>MEFIILTTLSLSLMYRSQSIIKMTGLLLGLTIIASLYLGNASSNWIMYTLIVVYMGGVMVLMIYTASTGYTIQPYMLNKTKYLINFSKMMFLLMAYSFNMGLPTLPSIESISMFYTQSSAWPLMLILLTILFMLILVVNITCTSNSPLKLYFNLAST</sequence>
<keyword evidence="1" id="KW-0812">Transmembrane</keyword>
<reference evidence="2" key="1">
    <citation type="journal article" date="2014" name="Mitochondrial DNA">
        <title>Complete mitochondrial genome of Lernaea cyprinacea (Copepoda: Cyclopoida).</title>
        <authorList>
            <person name="Su Y.B."/>
            <person name="Wang L.X."/>
            <person name="Kong S.C."/>
            <person name="Chen L."/>
            <person name="Fang R."/>
        </authorList>
    </citation>
    <scope>NUCLEOTIDE SEQUENCE</scope>
</reference>
<dbReference type="EMBL" id="KM235194">
    <property type="protein sequence ID" value="AIQ80154.1"/>
    <property type="molecule type" value="Genomic_DNA"/>
</dbReference>